<dbReference type="Proteomes" id="UP000782610">
    <property type="component" value="Unassembled WGS sequence"/>
</dbReference>
<evidence type="ECO:0000313" key="2">
    <source>
        <dbReference type="EMBL" id="MBI4922490.1"/>
    </source>
</evidence>
<evidence type="ECO:0000313" key="3">
    <source>
        <dbReference type="Proteomes" id="UP000782610"/>
    </source>
</evidence>
<evidence type="ECO:0000256" key="1">
    <source>
        <dbReference type="SAM" id="MobiDB-lite"/>
    </source>
</evidence>
<dbReference type="EMBL" id="JACRAF010000032">
    <property type="protein sequence ID" value="MBI4922490.1"/>
    <property type="molecule type" value="Genomic_DNA"/>
</dbReference>
<comment type="caution">
    <text evidence="2">The sequence shown here is derived from an EMBL/GenBank/DDBJ whole genome shotgun (WGS) entry which is preliminary data.</text>
</comment>
<name>A0A933NYP8_9HYPH</name>
<dbReference type="AlphaFoldDB" id="A0A933NYP8"/>
<accession>A0A933NYP8</accession>
<organism evidence="2 3">
    <name type="scientific">Devosia nanyangense</name>
    <dbReference type="NCBI Taxonomy" id="1228055"/>
    <lineage>
        <taxon>Bacteria</taxon>
        <taxon>Pseudomonadati</taxon>
        <taxon>Pseudomonadota</taxon>
        <taxon>Alphaproteobacteria</taxon>
        <taxon>Hyphomicrobiales</taxon>
        <taxon>Devosiaceae</taxon>
        <taxon>Devosia</taxon>
    </lineage>
</organism>
<gene>
    <name evidence="2" type="ORF">HY834_12135</name>
</gene>
<protein>
    <submittedName>
        <fullName evidence="2">Uncharacterized protein</fullName>
    </submittedName>
</protein>
<proteinExistence type="predicted"/>
<feature type="region of interest" description="Disordered" evidence="1">
    <location>
        <begin position="24"/>
        <end position="60"/>
    </location>
</feature>
<reference evidence="2" key="1">
    <citation type="submission" date="2020-07" db="EMBL/GenBank/DDBJ databases">
        <title>Huge and variable diversity of episymbiotic CPR bacteria and DPANN archaea in groundwater ecosystems.</title>
        <authorList>
            <person name="He C.Y."/>
            <person name="Keren R."/>
            <person name="Whittaker M."/>
            <person name="Farag I.F."/>
            <person name="Doudna J."/>
            <person name="Cate J.H.D."/>
            <person name="Banfield J.F."/>
        </authorList>
    </citation>
    <scope>NUCLEOTIDE SEQUENCE</scope>
    <source>
        <strain evidence="2">NC_groundwater_1586_Pr3_B-0.1um_66_15</strain>
    </source>
</reference>
<sequence>MFSSNGSQQVVRLCSRSPFRDVAPTLLFGKSGPTTLNEPWSPTMKPPEPAPDEKSGHRRDRLVFRAADTPDRFLGGMKALGKEAATLVAKVSKRIPPLR</sequence>